<keyword evidence="3" id="KW-1185">Reference proteome</keyword>
<evidence type="ECO:0000313" key="3">
    <source>
        <dbReference type="Proteomes" id="UP000078390"/>
    </source>
</evidence>
<dbReference type="EMBL" id="LWLG01000001">
    <property type="protein sequence ID" value="OAQ21669.1"/>
    <property type="molecule type" value="Genomic_DNA"/>
</dbReference>
<dbReference type="STRING" id="999894.TDIS_0187"/>
<organism evidence="2 3">
    <name type="scientific">Thermosulfurimonas dismutans</name>
    <dbReference type="NCBI Taxonomy" id="999894"/>
    <lineage>
        <taxon>Bacteria</taxon>
        <taxon>Pseudomonadati</taxon>
        <taxon>Thermodesulfobacteriota</taxon>
        <taxon>Thermodesulfobacteria</taxon>
        <taxon>Thermodesulfobacteriales</taxon>
        <taxon>Thermodesulfobacteriaceae</taxon>
        <taxon>Thermosulfurimonas</taxon>
    </lineage>
</organism>
<evidence type="ECO:0000313" key="2">
    <source>
        <dbReference type="EMBL" id="OAQ21669.1"/>
    </source>
</evidence>
<keyword evidence="1" id="KW-0812">Transmembrane</keyword>
<gene>
    <name evidence="2" type="ORF">TDIS_0187</name>
</gene>
<dbReference type="Proteomes" id="UP000078390">
    <property type="component" value="Unassembled WGS sequence"/>
</dbReference>
<dbReference type="AlphaFoldDB" id="A0A179D7F6"/>
<protein>
    <submittedName>
        <fullName evidence="2">Uncharacterized protein</fullName>
    </submittedName>
</protein>
<evidence type="ECO:0000256" key="1">
    <source>
        <dbReference type="SAM" id="Phobius"/>
    </source>
</evidence>
<name>A0A179D7F6_9BACT</name>
<keyword evidence="1" id="KW-1133">Transmembrane helix</keyword>
<feature type="transmembrane region" description="Helical" evidence="1">
    <location>
        <begin position="35"/>
        <end position="53"/>
    </location>
</feature>
<keyword evidence="1" id="KW-0472">Membrane</keyword>
<proteinExistence type="predicted"/>
<comment type="caution">
    <text evidence="2">The sequence shown here is derived from an EMBL/GenBank/DDBJ whole genome shotgun (WGS) entry which is preliminary data.</text>
</comment>
<reference evidence="2 3" key="1">
    <citation type="submission" date="2016-04" db="EMBL/GenBank/DDBJ databases">
        <title>Genome analysis of Thermosulfurimonas dismutans, the first thermophilic sulfur-disproportionating bacterium of the phylum Thermodesulfobacteria.</title>
        <authorList>
            <person name="Mardanov A.V."/>
            <person name="Beletsky A.V."/>
            <person name="Kadnikov V.V."/>
            <person name="Slobodkin A.I."/>
            <person name="Ravin N.V."/>
        </authorList>
    </citation>
    <scope>NUCLEOTIDE SEQUENCE [LARGE SCALE GENOMIC DNA]</scope>
    <source>
        <strain evidence="2 3">S95</strain>
    </source>
</reference>
<accession>A0A179D7F6</accession>
<sequence length="73" mass="8033">MVLSLAALLSGIILDSLVGEIRPKALTPKQETLGFLHFLAALILLLLFLHHFIRQRLLDKKNHDPICGCGCGD</sequence>